<dbReference type="Pfam" id="PF20710">
    <property type="entry name" value="DUF6824"/>
    <property type="match status" value="1"/>
</dbReference>
<gene>
    <name evidence="3" type="ORF">QTG54_007255</name>
</gene>
<feature type="region of interest" description="Disordered" evidence="1">
    <location>
        <begin position="209"/>
        <end position="626"/>
    </location>
</feature>
<evidence type="ECO:0000313" key="4">
    <source>
        <dbReference type="Proteomes" id="UP001224775"/>
    </source>
</evidence>
<dbReference type="AlphaFoldDB" id="A0AAD8YA02"/>
<dbReference type="Proteomes" id="UP001224775">
    <property type="component" value="Unassembled WGS sequence"/>
</dbReference>
<feature type="compositionally biased region" description="Basic and acidic residues" evidence="1">
    <location>
        <begin position="528"/>
        <end position="538"/>
    </location>
</feature>
<feature type="compositionally biased region" description="Low complexity" evidence="1">
    <location>
        <begin position="367"/>
        <end position="386"/>
    </location>
</feature>
<feature type="domain" description="DUF6824" evidence="2">
    <location>
        <begin position="141"/>
        <end position="226"/>
    </location>
</feature>
<dbReference type="EMBL" id="JATAAI010000012">
    <property type="protein sequence ID" value="KAK1741682.1"/>
    <property type="molecule type" value="Genomic_DNA"/>
</dbReference>
<evidence type="ECO:0000259" key="2">
    <source>
        <dbReference type="Pfam" id="PF20710"/>
    </source>
</evidence>
<feature type="region of interest" description="Disordered" evidence="1">
    <location>
        <begin position="1"/>
        <end position="135"/>
    </location>
</feature>
<feature type="compositionally biased region" description="Basic residues" evidence="1">
    <location>
        <begin position="42"/>
        <end position="51"/>
    </location>
</feature>
<feature type="compositionally biased region" description="Pro residues" evidence="1">
    <location>
        <begin position="421"/>
        <end position="455"/>
    </location>
</feature>
<feature type="compositionally biased region" description="Polar residues" evidence="1">
    <location>
        <begin position="105"/>
        <end position="125"/>
    </location>
</feature>
<reference evidence="3" key="1">
    <citation type="submission" date="2023-06" db="EMBL/GenBank/DDBJ databases">
        <title>Survivors Of The Sea: Transcriptome response of Skeletonema marinoi to long-term dormancy.</title>
        <authorList>
            <person name="Pinder M.I.M."/>
            <person name="Kourtchenko O."/>
            <person name="Robertson E.K."/>
            <person name="Larsson T."/>
            <person name="Maumus F."/>
            <person name="Osuna-Cruz C.M."/>
            <person name="Vancaester E."/>
            <person name="Stenow R."/>
            <person name="Vandepoele K."/>
            <person name="Ploug H."/>
            <person name="Bruchert V."/>
            <person name="Godhe A."/>
            <person name="Topel M."/>
        </authorList>
    </citation>
    <scope>NUCLEOTIDE SEQUENCE</scope>
    <source>
        <strain evidence="3">R05AC</strain>
    </source>
</reference>
<keyword evidence="4" id="KW-1185">Reference proteome</keyword>
<evidence type="ECO:0000256" key="1">
    <source>
        <dbReference type="SAM" id="MobiDB-lite"/>
    </source>
</evidence>
<sequence>MNVTAPGILSTRSSSLHNKEDRTQQLNKIYESRQDINTAATHTRRSSRSKKSSGVNEKNINNYMPPITSNNMSGELIPAKDSSDEAATEITPMKSDDAKEGASDINISPGNDASPQFNNQDQGSPNPDWPLTDINEPGPNDCLFGRGGGTNHHPGNKKYRVMVEEKKDKYLSSKRLDKPLVAMEIINEWRSMDPPGRFLKQDDKTKLWSDVGDRKAREKTSQALREKTPSEYPTSREGPKETRFEPGTLSPGGRMRPSLAREHSLGTEPMETPDMSLEGFSWDETDQPVVDNRGAHLNNHHHHHPEAPPYSPYHVRHNSLATNPLPEASTANPAPPFGDPYYHHYHPHYSSPPSHHYPHPPPPPPSHYQSPQGHHQYHSSAHSSAGRQREHSLQMNPLKGASTTQPARDTVFTDPNYEGQAPPPYPYPPPHPSYYYPPGPPQHHWGQPPPPPPQYYPGGQPSAFTQYEAIRSPTNSSEYDDRRASGASSNHNGEEEAVGTSQDFTRLASLIRDSTEGSTLARSSSADESGRGSSDHSIQKSHSMPLQSEEGGFPSPPKNASARKEIGGESPASQHVRKPSLLKKISGGSLQNTAPVAAPNGALRPEPVKRDTSNQPETLETKRSTKRVILSRDKSAIAKSLKEAQRQKDEAAVLNPKLGLPKADLDRNLSVEMNKLGLNNDNMPQFLDRMTTTDVLGEIFDDRDLESAHMQAQNDLDNADALAHDMYNGGSRLQSEEWDDTLNLLVEGSNESEADPGVVAVDEDVAARWISGTAAHSGTEI</sequence>
<protein>
    <submittedName>
        <fullName evidence="3">Ankyrin repeat domain-containing protein</fullName>
    </submittedName>
</protein>
<evidence type="ECO:0000313" key="3">
    <source>
        <dbReference type="EMBL" id="KAK1741682.1"/>
    </source>
</evidence>
<feature type="compositionally biased region" description="Polar residues" evidence="1">
    <location>
        <begin position="54"/>
        <end position="73"/>
    </location>
</feature>
<name>A0AAD8YA02_9STRA</name>
<proteinExistence type="predicted"/>
<accession>A0AAD8YA02</accession>
<feature type="compositionally biased region" description="Basic and acidic residues" evidence="1">
    <location>
        <begin position="209"/>
        <end position="229"/>
    </location>
</feature>
<organism evidence="3 4">
    <name type="scientific">Skeletonema marinoi</name>
    <dbReference type="NCBI Taxonomy" id="267567"/>
    <lineage>
        <taxon>Eukaryota</taxon>
        <taxon>Sar</taxon>
        <taxon>Stramenopiles</taxon>
        <taxon>Ochrophyta</taxon>
        <taxon>Bacillariophyta</taxon>
        <taxon>Coscinodiscophyceae</taxon>
        <taxon>Thalassiosirophycidae</taxon>
        <taxon>Thalassiosirales</taxon>
        <taxon>Skeletonemataceae</taxon>
        <taxon>Skeletonema</taxon>
        <taxon>Skeletonema marinoi-dohrnii complex</taxon>
    </lineage>
</organism>
<comment type="caution">
    <text evidence="3">The sequence shown here is derived from an EMBL/GenBank/DDBJ whole genome shotgun (WGS) entry which is preliminary data.</text>
</comment>
<dbReference type="InterPro" id="IPR049227">
    <property type="entry name" value="DUF6824"/>
</dbReference>